<dbReference type="Proteomes" id="UP000223749">
    <property type="component" value="Chromosome"/>
</dbReference>
<dbReference type="OrthoDB" id="792965at2"/>
<dbReference type="EMBL" id="CP024091">
    <property type="protein sequence ID" value="ATP55652.1"/>
    <property type="molecule type" value="Genomic_DNA"/>
</dbReference>
<reference evidence="2 3" key="1">
    <citation type="submission" date="2017-10" db="EMBL/GenBank/DDBJ databases">
        <title>Whole genome of Pedobacter ginsengisoli T01R-27 isolated from tomato rhizosphere.</title>
        <authorList>
            <person name="Weon H.-Y."/>
            <person name="Lee S.A."/>
            <person name="Sang M.K."/>
            <person name="Song J."/>
        </authorList>
    </citation>
    <scope>NUCLEOTIDE SEQUENCE [LARGE SCALE GENOMIC DNA]</scope>
    <source>
        <strain evidence="2 3">T01R-27</strain>
    </source>
</reference>
<protein>
    <submittedName>
        <fullName evidence="2">Uncharacterized protein</fullName>
    </submittedName>
</protein>
<dbReference type="KEGG" id="pgs:CPT03_03810"/>
<evidence type="ECO:0000313" key="3">
    <source>
        <dbReference type="Proteomes" id="UP000223749"/>
    </source>
</evidence>
<dbReference type="AlphaFoldDB" id="A0A2D1U204"/>
<gene>
    <name evidence="2" type="ORF">CPT03_03810</name>
</gene>
<organism evidence="2 3">
    <name type="scientific">Pedobacter ginsengisoli</name>
    <dbReference type="NCBI Taxonomy" id="363852"/>
    <lineage>
        <taxon>Bacteria</taxon>
        <taxon>Pseudomonadati</taxon>
        <taxon>Bacteroidota</taxon>
        <taxon>Sphingobacteriia</taxon>
        <taxon>Sphingobacteriales</taxon>
        <taxon>Sphingobacteriaceae</taxon>
        <taxon>Pedobacter</taxon>
    </lineage>
</organism>
<keyword evidence="1" id="KW-1133">Transmembrane helix</keyword>
<feature type="transmembrane region" description="Helical" evidence="1">
    <location>
        <begin position="6"/>
        <end position="30"/>
    </location>
</feature>
<evidence type="ECO:0000256" key="1">
    <source>
        <dbReference type="SAM" id="Phobius"/>
    </source>
</evidence>
<evidence type="ECO:0000313" key="2">
    <source>
        <dbReference type="EMBL" id="ATP55652.1"/>
    </source>
</evidence>
<dbReference type="RefSeq" id="WP_099437598.1">
    <property type="nucleotide sequence ID" value="NZ_CP024091.1"/>
</dbReference>
<proteinExistence type="predicted"/>
<keyword evidence="1" id="KW-0812">Transmembrane</keyword>
<accession>A0A2D1U204</accession>
<keyword evidence="3" id="KW-1185">Reference proteome</keyword>
<name>A0A2D1U204_9SPHI</name>
<sequence>MQRFLSQTFIFVMATVFILAGSTYITTFLIQKRNKEIHSLPPHKNYIIIGNSRPSLDFNDSLIRSAYNFSSFAESYFYTYLKAEQLIKANKNLKGVFLEYNIEDIGHKRDNWTWGKDLMQSNYIKYSYAMRTYNNEVLLKKNPGDLLAICFGRAFLRQLKNLTVLDSTALRKFYGGYFFDGSSIMDSTSKKIYVNQKFHLKNVSSFHKEQLLRLLDLFRDNNIKVYLIRSPLHFTNGVQFNRETLIGYLGEKNKDLDYLDFNDYPAKLDEFRDPWHLNSKGARKFSIFFNQLLEDGLLLKENKEQVVRDALAALKAQ</sequence>
<keyword evidence="1" id="KW-0472">Membrane</keyword>